<dbReference type="PANTHER" id="PTHR47572:SF4">
    <property type="entry name" value="LACTONASE DRP35"/>
    <property type="match status" value="1"/>
</dbReference>
<evidence type="ECO:0000256" key="2">
    <source>
        <dbReference type="SAM" id="SignalP"/>
    </source>
</evidence>
<dbReference type="AlphaFoldDB" id="A0AAW6TTU3"/>
<keyword evidence="2" id="KW-0732">Signal</keyword>
<dbReference type="EMBL" id="JASCXX010000008">
    <property type="protein sequence ID" value="MDI6449033.1"/>
    <property type="molecule type" value="Genomic_DNA"/>
</dbReference>
<feature type="chain" id="PRO_5043655814" evidence="2">
    <location>
        <begin position="21"/>
        <end position="308"/>
    </location>
</feature>
<protein>
    <submittedName>
        <fullName evidence="4">SMP-30/gluconolactonase/LRE family protein</fullName>
    </submittedName>
</protein>
<gene>
    <name evidence="4" type="ORF">QJ522_08260</name>
</gene>
<feature type="domain" description="SMP-30/Gluconolactonase/LRE-like region" evidence="3">
    <location>
        <begin position="41"/>
        <end position="277"/>
    </location>
</feature>
<proteinExistence type="predicted"/>
<evidence type="ECO:0000256" key="1">
    <source>
        <dbReference type="ARBA" id="ARBA00022801"/>
    </source>
</evidence>
<feature type="signal peptide" evidence="2">
    <location>
        <begin position="1"/>
        <end position="20"/>
    </location>
</feature>
<comment type="caution">
    <text evidence="4">The sequence shown here is derived from an EMBL/GenBank/DDBJ whole genome shotgun (WGS) entry which is preliminary data.</text>
</comment>
<dbReference type="Pfam" id="PF08450">
    <property type="entry name" value="SGL"/>
    <property type="match status" value="1"/>
</dbReference>
<evidence type="ECO:0000313" key="5">
    <source>
        <dbReference type="Proteomes" id="UP001431776"/>
    </source>
</evidence>
<keyword evidence="5" id="KW-1185">Reference proteome</keyword>
<dbReference type="SUPFAM" id="SSF63829">
    <property type="entry name" value="Calcium-dependent phosphotriesterase"/>
    <property type="match status" value="1"/>
</dbReference>
<evidence type="ECO:0000313" key="4">
    <source>
        <dbReference type="EMBL" id="MDI6449033.1"/>
    </source>
</evidence>
<evidence type="ECO:0000259" key="3">
    <source>
        <dbReference type="Pfam" id="PF08450"/>
    </source>
</evidence>
<reference evidence="4" key="1">
    <citation type="submission" date="2023-05" db="EMBL/GenBank/DDBJ databases">
        <title>Anaerotaeda fermentans gen. nov., sp. nov., a novel anaerobic planctomycete of the new family within the order Sedimentisphaerales isolated from Taman Peninsula, Russia.</title>
        <authorList>
            <person name="Khomyakova M.A."/>
            <person name="Merkel A.Y."/>
            <person name="Slobodkin A.I."/>
        </authorList>
    </citation>
    <scope>NUCLEOTIDE SEQUENCE</scope>
    <source>
        <strain evidence="4">M17dextr</strain>
    </source>
</reference>
<keyword evidence="1" id="KW-0378">Hydrolase</keyword>
<accession>A0AAW6TTU3</accession>
<dbReference type="InterPro" id="IPR051262">
    <property type="entry name" value="SMP-30/CGR1_Lactonase"/>
</dbReference>
<organism evidence="4 5">
    <name type="scientific">Anaerobaca lacustris</name>
    <dbReference type="NCBI Taxonomy" id="3044600"/>
    <lineage>
        <taxon>Bacteria</taxon>
        <taxon>Pseudomonadati</taxon>
        <taxon>Planctomycetota</taxon>
        <taxon>Phycisphaerae</taxon>
        <taxon>Sedimentisphaerales</taxon>
        <taxon>Anaerobacaceae</taxon>
        <taxon>Anaerobaca</taxon>
    </lineage>
</organism>
<dbReference type="GO" id="GO:0016787">
    <property type="term" value="F:hydrolase activity"/>
    <property type="evidence" value="ECO:0007669"/>
    <property type="project" value="UniProtKB-KW"/>
</dbReference>
<dbReference type="InterPro" id="IPR011042">
    <property type="entry name" value="6-blade_b-propeller_TolB-like"/>
</dbReference>
<sequence>MIARALAIVSVLVMVAAVSAAQDSVVSPGAEMTKLAGGFRFTEGPAADAEGNIYFTDIPNNRILKWAVEAGQLSTFREDSGGANGLYFDREGNLLVCEGSGGRLVAISPDGKLTVLADTYDGKAFNSPNDLWIDPKGGVYFTDPRYGSRDNLPQDGEHVYYLTPDRTKVIRVIDDMVRPNGLIGTRDGRLLYVADHGDSKTFVYTVNEDGTLSGKKLFAPEGSDGMTIDNRGNIYLTTRVVAVYSSEGEKIEEIKVPEGPANLTFGGADRRTLFITARTSLYRIPLAVRGIRTPVMPARERGARQRQR</sequence>
<dbReference type="RefSeq" id="WP_349244442.1">
    <property type="nucleotide sequence ID" value="NZ_JASCXX010000008.1"/>
</dbReference>
<dbReference type="Proteomes" id="UP001431776">
    <property type="component" value="Unassembled WGS sequence"/>
</dbReference>
<dbReference type="InterPro" id="IPR013658">
    <property type="entry name" value="SGL"/>
</dbReference>
<dbReference type="PANTHER" id="PTHR47572">
    <property type="entry name" value="LIPOPROTEIN-RELATED"/>
    <property type="match status" value="1"/>
</dbReference>
<dbReference type="Gene3D" id="2.120.10.30">
    <property type="entry name" value="TolB, C-terminal domain"/>
    <property type="match status" value="1"/>
</dbReference>
<name>A0AAW6TTU3_9BACT</name>